<evidence type="ECO:0000313" key="3">
    <source>
        <dbReference type="Proteomes" id="UP000619838"/>
    </source>
</evidence>
<dbReference type="EMBL" id="JADGII010000004">
    <property type="protein sequence ID" value="MBF0636235.1"/>
    <property type="molecule type" value="Genomic_DNA"/>
</dbReference>
<keyword evidence="3" id="KW-1185">Reference proteome</keyword>
<feature type="region of interest" description="Disordered" evidence="1">
    <location>
        <begin position="1"/>
        <end position="22"/>
    </location>
</feature>
<evidence type="ECO:0000313" key="2">
    <source>
        <dbReference type="EMBL" id="MBF0636235.1"/>
    </source>
</evidence>
<protein>
    <submittedName>
        <fullName evidence="2">Uncharacterized protein</fullName>
    </submittedName>
</protein>
<name>A0ABR9XQZ1_9CHLB</name>
<reference evidence="2 3" key="1">
    <citation type="journal article" date="2020" name="Microorganisms">
        <title>Simultaneous Genome Sequencing of Prosthecochloris ethylica and Desulfuromonas acetoxidans within a Syntrophic Mixture Reveals Unique Pili and Protein Interactions.</title>
        <authorList>
            <person name="Kyndt J.A."/>
            <person name="Van Beeumen J.J."/>
            <person name="Meyer T.E."/>
        </authorList>
    </citation>
    <scope>NUCLEOTIDE SEQUENCE [LARGE SCALE GENOMIC DNA]</scope>
    <source>
        <strain evidence="2 3">N3</strain>
    </source>
</reference>
<evidence type="ECO:0000256" key="1">
    <source>
        <dbReference type="SAM" id="MobiDB-lite"/>
    </source>
</evidence>
<dbReference type="Proteomes" id="UP000619838">
    <property type="component" value="Unassembled WGS sequence"/>
</dbReference>
<dbReference type="RefSeq" id="WP_175186721.1">
    <property type="nucleotide sequence ID" value="NZ_JABVZQ010000001.1"/>
</dbReference>
<feature type="compositionally biased region" description="Polar residues" evidence="1">
    <location>
        <begin position="1"/>
        <end position="14"/>
    </location>
</feature>
<proteinExistence type="predicted"/>
<accession>A0ABR9XQZ1</accession>
<comment type="caution">
    <text evidence="2">The sequence shown here is derived from an EMBL/GenBank/DDBJ whole genome shotgun (WGS) entry which is preliminary data.</text>
</comment>
<gene>
    <name evidence="2" type="ORF">INT08_03435</name>
</gene>
<organism evidence="2 3">
    <name type="scientific">Prosthecochloris ethylica</name>
    <dbReference type="NCBI Taxonomy" id="2743976"/>
    <lineage>
        <taxon>Bacteria</taxon>
        <taxon>Pseudomonadati</taxon>
        <taxon>Chlorobiota</taxon>
        <taxon>Chlorobiia</taxon>
        <taxon>Chlorobiales</taxon>
        <taxon>Chlorobiaceae</taxon>
        <taxon>Prosthecochloris</taxon>
    </lineage>
</organism>
<sequence length="186" mass="21533">MNTSTSEDNLQDTATPKPDILHRLSPGEQEQLRAYIDHIIREKTDGIEELYQAIAMIAKYIPRFVLIPLMVDHIRPAIAAGVCRHMGIEQSAGYANDLPLEYFSEVSKHLDDVTMAGVVGRMKKHQAEKFIHYELQHHLLHMFEIAEHLDERMLGIIARHVTLPEHSDDLLEHPHRELIRRIRDKQ</sequence>